<keyword evidence="3 5" id="KW-0687">Ribonucleoprotein</keyword>
<dbReference type="InterPro" id="IPR039109">
    <property type="entry name" value="Ribosomal_eL30-like"/>
</dbReference>
<protein>
    <recommendedName>
        <fullName evidence="4 5">Large ribosomal subunit protein eL30</fullName>
    </recommendedName>
</protein>
<evidence type="ECO:0000313" key="8">
    <source>
        <dbReference type="EMBL" id="QQR92938.1"/>
    </source>
</evidence>
<dbReference type="Proteomes" id="UP000596004">
    <property type="component" value="Chromosome"/>
</dbReference>
<dbReference type="GO" id="GO:0006412">
    <property type="term" value="P:translation"/>
    <property type="evidence" value="ECO:0007669"/>
    <property type="project" value="UniProtKB-UniRule"/>
</dbReference>
<evidence type="ECO:0000256" key="2">
    <source>
        <dbReference type="ARBA" id="ARBA00022980"/>
    </source>
</evidence>
<dbReference type="InterPro" id="IPR000231">
    <property type="entry name" value="Ribosomal_eL30"/>
</dbReference>
<organism evidence="8">
    <name type="scientific">Candidatus Iainarchaeum sp</name>
    <dbReference type="NCBI Taxonomy" id="3101447"/>
    <lineage>
        <taxon>Archaea</taxon>
        <taxon>Candidatus Iainarchaeota</taxon>
        <taxon>Candidatus Iainarchaeia</taxon>
        <taxon>Candidatus Iainarchaeales</taxon>
        <taxon>Candidatus Iainarchaeaceae</taxon>
        <taxon>Candidatus Iainarchaeum</taxon>
    </lineage>
</organism>
<dbReference type="NCBIfam" id="NF002172">
    <property type="entry name" value="PRK01018.1"/>
    <property type="match status" value="1"/>
</dbReference>
<comment type="similarity">
    <text evidence="1 5">Belongs to the eukaryotic ribosomal protein eL30 family.</text>
</comment>
<dbReference type="PROSITE" id="PS00993">
    <property type="entry name" value="RIBOSOMAL_L30E_2"/>
    <property type="match status" value="1"/>
</dbReference>
<keyword evidence="2 5" id="KW-0689">Ribosomal protein</keyword>
<evidence type="ECO:0000256" key="5">
    <source>
        <dbReference type="HAMAP-Rule" id="MF_00481"/>
    </source>
</evidence>
<evidence type="ECO:0000256" key="6">
    <source>
        <dbReference type="SAM" id="MobiDB-lite"/>
    </source>
</evidence>
<feature type="compositionally biased region" description="Basic and acidic residues" evidence="6">
    <location>
        <begin position="108"/>
        <end position="117"/>
    </location>
</feature>
<name>A0A7T9DKE6_9ARCH</name>
<dbReference type="SUPFAM" id="SSF55315">
    <property type="entry name" value="L30e-like"/>
    <property type="match status" value="1"/>
</dbReference>
<reference evidence="8" key="1">
    <citation type="submission" date="2020-11" db="EMBL/GenBank/DDBJ databases">
        <title>Connecting structure to function with the recovery of over 1000 high-quality activated sludge metagenome-assembled genomes encoding full-length rRNA genes using long-read sequencing.</title>
        <authorList>
            <person name="Singleton C.M."/>
            <person name="Petriglieri F."/>
            <person name="Kristensen J.M."/>
            <person name="Kirkegaard R.H."/>
            <person name="Michaelsen T.Y."/>
            <person name="Andersen M.H."/>
            <person name="Karst S.M."/>
            <person name="Dueholm M.S."/>
            <person name="Nielsen P.H."/>
            <person name="Albertsen M."/>
        </authorList>
    </citation>
    <scope>NUCLEOTIDE SEQUENCE</scope>
    <source>
        <strain evidence="8">Fred_18-Q3-R57-64_BAT3C.431</strain>
    </source>
</reference>
<dbReference type="InterPro" id="IPR004038">
    <property type="entry name" value="Ribosomal_eL8/eL30/eS12/Gad45"/>
</dbReference>
<dbReference type="Gene3D" id="3.30.1330.30">
    <property type="match status" value="1"/>
</dbReference>
<dbReference type="Pfam" id="PF01248">
    <property type="entry name" value="Ribosomal_L7Ae"/>
    <property type="match status" value="1"/>
</dbReference>
<dbReference type="GO" id="GO:0022625">
    <property type="term" value="C:cytosolic large ribosomal subunit"/>
    <property type="evidence" value="ECO:0007669"/>
    <property type="project" value="InterPro"/>
</dbReference>
<dbReference type="GO" id="GO:0003735">
    <property type="term" value="F:structural constituent of ribosome"/>
    <property type="evidence" value="ECO:0007669"/>
    <property type="project" value="InterPro"/>
</dbReference>
<dbReference type="InterPro" id="IPR029064">
    <property type="entry name" value="Ribosomal_eL30-like_sf"/>
</dbReference>
<evidence type="ECO:0000256" key="4">
    <source>
        <dbReference type="ARBA" id="ARBA00035231"/>
    </source>
</evidence>
<evidence type="ECO:0000256" key="3">
    <source>
        <dbReference type="ARBA" id="ARBA00023274"/>
    </source>
</evidence>
<dbReference type="PANTHER" id="PTHR11449">
    <property type="entry name" value="RIBOSOMAL PROTEIN L30"/>
    <property type="match status" value="1"/>
</dbReference>
<dbReference type="AlphaFoldDB" id="A0A7T9DKE6"/>
<dbReference type="InterPro" id="IPR022991">
    <property type="entry name" value="Ribosomal_eL30_CS"/>
</dbReference>
<dbReference type="HAMAP" id="MF_00481">
    <property type="entry name" value="Ribosomal_eL30"/>
    <property type="match status" value="1"/>
</dbReference>
<feature type="domain" description="Ribosomal protein eL8/eL30/eS12/Gadd45" evidence="7">
    <location>
        <begin position="3"/>
        <end position="92"/>
    </location>
</feature>
<dbReference type="EMBL" id="CP064981">
    <property type="protein sequence ID" value="QQR92938.1"/>
    <property type="molecule type" value="Genomic_DNA"/>
</dbReference>
<accession>A0A7T9DKE6</accession>
<sequence length="134" mass="14530">MDANIEIRRAVDTGKVLFGTRESEYSLKMGEGQILILPQNTPVLNVEMLTHVASLSNIPVYRFNGTALELGSVCGKPFVISSLLVLDQGKSKASELTNAPQAAAPEQVSEHNEDAPAKPKRARKKKAVAEDEEN</sequence>
<dbReference type="GO" id="GO:0003723">
    <property type="term" value="F:RNA binding"/>
    <property type="evidence" value="ECO:0007669"/>
    <property type="project" value="InterPro"/>
</dbReference>
<proteinExistence type="inferred from homology"/>
<evidence type="ECO:0000256" key="1">
    <source>
        <dbReference type="ARBA" id="ARBA00007326"/>
    </source>
</evidence>
<evidence type="ECO:0000259" key="7">
    <source>
        <dbReference type="Pfam" id="PF01248"/>
    </source>
</evidence>
<feature type="region of interest" description="Disordered" evidence="6">
    <location>
        <begin position="94"/>
        <end position="134"/>
    </location>
</feature>
<gene>
    <name evidence="5" type="primary">rpl30e</name>
    <name evidence="8" type="ORF">IPJ89_01680</name>
</gene>